<reference evidence="6" key="1">
    <citation type="submission" date="2014-06" db="EMBL/GenBank/DDBJ databases">
        <authorList>
            <person name="Urmite Genomes Urmite Genomes"/>
        </authorList>
    </citation>
    <scope>NUCLEOTIDE SEQUENCE</scope>
</reference>
<dbReference type="GO" id="GO:0003677">
    <property type="term" value="F:DNA binding"/>
    <property type="evidence" value="ECO:0007669"/>
    <property type="project" value="UniProtKB-KW"/>
</dbReference>
<dbReference type="PANTHER" id="PTHR24567:SF26">
    <property type="entry name" value="REGULATORY PROTEIN YEIL"/>
    <property type="match status" value="1"/>
</dbReference>
<reference evidence="9" key="3">
    <citation type="submission" date="2018-10" db="EMBL/GenBank/DDBJ databases">
        <title>FDA dAtabase for Regulatory Grade micrObial Sequences (FDA-ARGOS): Supporting development and validation of Infectious Disease Dx tests.</title>
        <authorList>
            <person name="Goldberg B."/>
            <person name="Campos J."/>
            <person name="Tallon L."/>
            <person name="Sadzewicz L."/>
            <person name="Zhao X."/>
            <person name="Vavikolanu K."/>
            <person name="Mehta A."/>
            <person name="Aluvathingal J."/>
            <person name="Nadendla S."/>
            <person name="Geyer C."/>
            <person name="Nandy P."/>
            <person name="Yan Y."/>
            <person name="Sichtig H."/>
        </authorList>
    </citation>
    <scope>NUCLEOTIDE SEQUENCE [LARGE SCALE GENOMIC DNA]</scope>
    <source>
        <strain evidence="9">FDAARGOS_526</strain>
    </source>
</reference>
<dbReference type="InterPro" id="IPR000595">
    <property type="entry name" value="cNMP-bd_dom"/>
</dbReference>
<keyword evidence="1" id="KW-0805">Transcription regulation</keyword>
<dbReference type="InterPro" id="IPR050397">
    <property type="entry name" value="Env_Response_Regulators"/>
</dbReference>
<evidence type="ECO:0000256" key="1">
    <source>
        <dbReference type="ARBA" id="ARBA00023015"/>
    </source>
</evidence>
<dbReference type="Gene3D" id="1.10.10.10">
    <property type="entry name" value="Winged helix-like DNA-binding domain superfamily/Winged helix DNA-binding domain"/>
    <property type="match status" value="1"/>
</dbReference>
<dbReference type="GeneID" id="45134415"/>
<sequence length="233" mass="27394">MSSMKNAEFSGDWLTGLTQIVRDPQLYELLKYCPLDIMQRWRVEEIPRGALICRQGDICRQFSLIVSGEVDVFYEAEDGRRYRQAHYRKGDMLGELEIFESRHYICSVMAVGSVQLLSLPQADFHRWLALDNHFNQRMLRFFSQQYYQLSKKASSDNLYSLYQRVCQALWQRYQHDESTTILLDKQNLSQEFAATTRSINRILHDLKSLKIIDTDGERIVLLAPEKLKQEAEI</sequence>
<dbReference type="EMBL" id="RKIT01000002">
    <property type="protein sequence ID" value="RSC20049.1"/>
    <property type="molecule type" value="Genomic_DNA"/>
</dbReference>
<dbReference type="InterPro" id="IPR018490">
    <property type="entry name" value="cNMP-bd_dom_sf"/>
</dbReference>
<dbReference type="EMBL" id="JADVNV010000014">
    <property type="protein sequence ID" value="MBJ9870665.1"/>
    <property type="molecule type" value="Genomic_DNA"/>
</dbReference>
<dbReference type="PANTHER" id="PTHR24567">
    <property type="entry name" value="CRP FAMILY TRANSCRIPTIONAL REGULATORY PROTEIN"/>
    <property type="match status" value="1"/>
</dbReference>
<dbReference type="Proteomes" id="UP000282299">
    <property type="component" value="Unassembled WGS sequence"/>
</dbReference>
<reference evidence="7" key="4">
    <citation type="submission" date="2020-11" db="EMBL/GenBank/DDBJ databases">
        <title>Enhanced detection system for hospital associated transmission using whole genome sequencing surveillance.</title>
        <authorList>
            <person name="Harrison L.H."/>
            <person name="Van Tyne D."/>
            <person name="Marsh J.W."/>
            <person name="Griffith M.P."/>
            <person name="Snyder D.J."/>
            <person name="Cooper V.S."/>
            <person name="Mustapha M."/>
        </authorList>
    </citation>
    <scope>NUCLEOTIDE SEQUENCE</scope>
    <source>
        <strain evidence="7">CB00014</strain>
    </source>
</reference>
<dbReference type="PROSITE" id="PS50042">
    <property type="entry name" value="CNMP_BINDING_3"/>
    <property type="match status" value="1"/>
</dbReference>
<dbReference type="Proteomes" id="UP000807555">
    <property type="component" value="Unassembled WGS sequence"/>
</dbReference>
<feature type="domain" description="HTH crp-type" evidence="5">
    <location>
        <begin position="159"/>
        <end position="225"/>
    </location>
</feature>
<evidence type="ECO:0000313" key="6">
    <source>
        <dbReference type="EMBL" id="CDZ82049.1"/>
    </source>
</evidence>
<dbReference type="GO" id="GO:0003700">
    <property type="term" value="F:DNA-binding transcription factor activity"/>
    <property type="evidence" value="ECO:0007669"/>
    <property type="project" value="TreeGrafter"/>
</dbReference>
<feature type="domain" description="Cyclic nucleotide-binding" evidence="4">
    <location>
        <begin position="35"/>
        <end position="145"/>
    </location>
</feature>
<dbReference type="CDD" id="cd00038">
    <property type="entry name" value="CAP_ED"/>
    <property type="match status" value="1"/>
</dbReference>
<dbReference type="PROSITE" id="PS51063">
    <property type="entry name" value="HTH_CRP_2"/>
    <property type="match status" value="1"/>
</dbReference>
<dbReference type="InterPro" id="IPR036390">
    <property type="entry name" value="WH_DNA-bd_sf"/>
</dbReference>
<dbReference type="InterPro" id="IPR012318">
    <property type="entry name" value="HTH_CRP"/>
</dbReference>
<keyword evidence="2" id="KW-0238">DNA-binding</keyword>
<evidence type="ECO:0000256" key="2">
    <source>
        <dbReference type="ARBA" id="ARBA00023125"/>
    </source>
</evidence>
<proteinExistence type="predicted"/>
<dbReference type="GO" id="GO:0005829">
    <property type="term" value="C:cytosol"/>
    <property type="evidence" value="ECO:0007669"/>
    <property type="project" value="TreeGrafter"/>
</dbReference>
<dbReference type="AlphaFoldDB" id="A0A078LD31"/>
<evidence type="ECO:0000259" key="4">
    <source>
        <dbReference type="PROSITE" id="PS50042"/>
    </source>
</evidence>
<dbReference type="PATRIC" id="fig|545.12.peg.100"/>
<dbReference type="SMART" id="SM00100">
    <property type="entry name" value="cNMP"/>
    <property type="match status" value="1"/>
</dbReference>
<keyword evidence="3" id="KW-0804">Transcription</keyword>
<dbReference type="InterPro" id="IPR014710">
    <property type="entry name" value="RmlC-like_jellyroll"/>
</dbReference>
<dbReference type="SUPFAM" id="SSF51206">
    <property type="entry name" value="cAMP-binding domain-like"/>
    <property type="match status" value="1"/>
</dbReference>
<reference evidence="8" key="2">
    <citation type="submission" date="2018-10" db="EMBL/GenBank/DDBJ databases">
        <title>FDA dAtabase for Regulatory Grade micrObial Sequences (FDA-ARGOS): Supporting development and validation of Infectious Disease Dx tests.</title>
        <authorList>
            <person name="Campos J."/>
            <person name="Goldberg B."/>
            <person name="Tallon L.J."/>
            <person name="Sadzewicz L."/>
            <person name="Zhao X."/>
            <person name="Vavikolanu K."/>
            <person name="Mehta A."/>
            <person name="Aluvathingal J."/>
            <person name="Nadendla S."/>
            <person name="Geyer C."/>
            <person name="Nandy P."/>
            <person name="Yan Y."/>
            <person name="Sichtig H."/>
        </authorList>
    </citation>
    <scope>NUCLEOTIDE SEQUENCE</scope>
    <source>
        <strain evidence="8">FDAARGOS_526</strain>
    </source>
</reference>
<dbReference type="Pfam" id="PF13545">
    <property type="entry name" value="HTH_Crp_2"/>
    <property type="match status" value="1"/>
</dbReference>
<dbReference type="Gene3D" id="2.60.120.10">
    <property type="entry name" value="Jelly Rolls"/>
    <property type="match status" value="1"/>
</dbReference>
<name>A0A078LD31_CITKO</name>
<gene>
    <name evidence="6" type="ORF">BN1086_00104</name>
    <name evidence="8" type="ORF">EGS84_02845</name>
    <name evidence="7" type="ORF">I5687_22225</name>
</gene>
<protein>
    <submittedName>
        <fullName evidence="7">Crp/Fnr family transcriptional regulator</fullName>
    </submittedName>
    <submittedName>
        <fullName evidence="6">cAMP-regulatory protein</fullName>
    </submittedName>
</protein>
<dbReference type="Pfam" id="PF00027">
    <property type="entry name" value="cNMP_binding"/>
    <property type="match status" value="1"/>
</dbReference>
<dbReference type="EMBL" id="LK931336">
    <property type="protein sequence ID" value="CDZ82049.1"/>
    <property type="molecule type" value="Genomic_DNA"/>
</dbReference>
<dbReference type="InterPro" id="IPR036388">
    <property type="entry name" value="WH-like_DNA-bd_sf"/>
</dbReference>
<dbReference type="SUPFAM" id="SSF46785">
    <property type="entry name" value="Winged helix' DNA-binding domain"/>
    <property type="match status" value="1"/>
</dbReference>
<evidence type="ECO:0000313" key="7">
    <source>
        <dbReference type="EMBL" id="MBJ9870665.1"/>
    </source>
</evidence>
<evidence type="ECO:0000259" key="5">
    <source>
        <dbReference type="PROSITE" id="PS51063"/>
    </source>
</evidence>
<evidence type="ECO:0000256" key="3">
    <source>
        <dbReference type="ARBA" id="ARBA00023163"/>
    </source>
</evidence>
<organism evidence="6">
    <name type="scientific">Citrobacter koseri</name>
    <name type="common">Citrobacter diversus</name>
    <dbReference type="NCBI Taxonomy" id="545"/>
    <lineage>
        <taxon>Bacteria</taxon>
        <taxon>Pseudomonadati</taxon>
        <taxon>Pseudomonadota</taxon>
        <taxon>Gammaproteobacteria</taxon>
        <taxon>Enterobacterales</taxon>
        <taxon>Enterobacteriaceae</taxon>
        <taxon>Citrobacter</taxon>
    </lineage>
</organism>
<evidence type="ECO:0000313" key="8">
    <source>
        <dbReference type="EMBL" id="RSC20049.1"/>
    </source>
</evidence>
<accession>A0A078LD31</accession>
<evidence type="ECO:0000313" key="9">
    <source>
        <dbReference type="Proteomes" id="UP000282299"/>
    </source>
</evidence>
<dbReference type="RefSeq" id="WP_024130094.1">
    <property type="nucleotide sequence ID" value="NZ_ABTEQQ020000008.1"/>
</dbReference>